<reference evidence="2 3" key="1">
    <citation type="submission" date="2019-08" db="EMBL/GenBank/DDBJ databases">
        <title>Bradyrhizobium hipponensis sp. nov., a rhizobium isolated from a Lupinus angustifolius root nodule in Tunisia.</title>
        <authorList>
            <person name="Off K."/>
            <person name="Rejili M."/>
            <person name="Mars M."/>
            <person name="Brachmann A."/>
            <person name="Marin M."/>
        </authorList>
    </citation>
    <scope>NUCLEOTIDE SEQUENCE [LARGE SCALE GENOMIC DNA]</scope>
    <source>
        <strain evidence="2 3">CTAW71</strain>
    </source>
</reference>
<comment type="caution">
    <text evidence="2">The sequence shown here is derived from an EMBL/GenBank/DDBJ whole genome shotgun (WGS) entry which is preliminary data.</text>
</comment>
<dbReference type="InterPro" id="IPR034756">
    <property type="entry name" value="T2SSM_b"/>
</dbReference>
<evidence type="ECO:0000313" key="3">
    <source>
        <dbReference type="Proteomes" id="UP000324758"/>
    </source>
</evidence>
<dbReference type="AlphaFoldDB" id="A0A5D3K3Y4"/>
<organism evidence="2 3">
    <name type="scientific">Bradyrhizobium rifense</name>
    <dbReference type="NCBI Taxonomy" id="515499"/>
    <lineage>
        <taxon>Bacteria</taxon>
        <taxon>Pseudomonadati</taxon>
        <taxon>Pseudomonadota</taxon>
        <taxon>Alphaproteobacteria</taxon>
        <taxon>Hyphomicrobiales</taxon>
        <taxon>Nitrobacteraceae</taxon>
        <taxon>Bradyrhizobium</taxon>
    </lineage>
</organism>
<feature type="transmembrane region" description="Helical" evidence="1">
    <location>
        <begin position="12"/>
        <end position="31"/>
    </location>
</feature>
<keyword evidence="1" id="KW-0472">Membrane</keyword>
<dbReference type="Pfam" id="PF10741">
    <property type="entry name" value="T2SSM_b"/>
    <property type="match status" value="1"/>
</dbReference>
<dbReference type="NCBIfam" id="NF040576">
    <property type="entry name" value="T2SS_GspM_XpsM"/>
    <property type="match status" value="1"/>
</dbReference>
<gene>
    <name evidence="2" type="ORF">FXB40_36180</name>
</gene>
<keyword evidence="1" id="KW-1133">Transmembrane helix</keyword>
<keyword evidence="1" id="KW-0812">Transmembrane</keyword>
<sequence>MQRVEALLKRFPIAAAAAYVALIALFLFVTIGTTLDMLERRGAVGAASEILDRLEARGPERAPAPQANVNVPPGSPFLEGGSASLAGAALLQRLAAATKRVNGNTLSSQVDLLGPKSKAGFITATSSFEIDPVQLQPLLYDLEAGMPFLFVDELVIQAPSASTQGGKLRVVLGVSGQRQSQK</sequence>
<dbReference type="EMBL" id="VSSS01000061">
    <property type="protein sequence ID" value="TYL89387.1"/>
    <property type="molecule type" value="Genomic_DNA"/>
</dbReference>
<keyword evidence="3" id="KW-1185">Reference proteome</keyword>
<dbReference type="OrthoDB" id="8228433at2"/>
<protein>
    <submittedName>
        <fullName evidence="2">General secretion pathway protein GspM</fullName>
    </submittedName>
</protein>
<evidence type="ECO:0000256" key="1">
    <source>
        <dbReference type="SAM" id="Phobius"/>
    </source>
</evidence>
<dbReference type="Proteomes" id="UP000324758">
    <property type="component" value="Unassembled WGS sequence"/>
</dbReference>
<proteinExistence type="predicted"/>
<accession>A0A5D3K3Y4</accession>
<evidence type="ECO:0000313" key="2">
    <source>
        <dbReference type="EMBL" id="TYL89387.1"/>
    </source>
</evidence>
<name>A0A5D3K3Y4_9BRAD</name>